<name>A0A1E1XNM7_AMBSC</name>
<evidence type="ECO:0000256" key="2">
    <source>
        <dbReference type="PROSITE-ProRule" id="PRU00059"/>
    </source>
</evidence>
<accession>A0A1E1XNM7</accession>
<dbReference type="Gene3D" id="2.60.120.290">
    <property type="entry name" value="Spermadhesin, CUB domain"/>
    <property type="match status" value="1"/>
</dbReference>
<keyword evidence="1" id="KW-1015">Disulfide bond</keyword>
<dbReference type="SMART" id="SM00042">
    <property type="entry name" value="CUB"/>
    <property type="match status" value="1"/>
</dbReference>
<evidence type="ECO:0000259" key="4">
    <source>
        <dbReference type="PROSITE" id="PS01180"/>
    </source>
</evidence>
<dbReference type="InterPro" id="IPR000859">
    <property type="entry name" value="CUB_dom"/>
</dbReference>
<dbReference type="EMBL" id="GFAA01002570">
    <property type="protein sequence ID" value="JAU00865.1"/>
    <property type="molecule type" value="mRNA"/>
</dbReference>
<reference evidence="5" key="2">
    <citation type="journal article" date="2017" name="Front. Cell. Infect. Microbiol.">
        <title>Analysis of the Salivary Gland Transcriptome of Unfed and Partially Fed Amblyomma sculptum Ticks and Descriptive Proteome of the Saliva.</title>
        <authorList>
            <person name="Esteves E."/>
            <person name="Maruyama S.R."/>
            <person name="Kawahara R."/>
            <person name="Fujita A."/>
            <person name="Martins L.A."/>
            <person name="Righi A.A."/>
            <person name="Costa F.B."/>
            <person name="Palmisano G."/>
            <person name="Labruna M.B."/>
            <person name="Sa-Nunes A."/>
            <person name="Ribeiro J.M.C."/>
            <person name="Fogaca A.C."/>
        </authorList>
    </citation>
    <scope>NUCLEOTIDE SEQUENCE</scope>
</reference>
<dbReference type="GO" id="GO:0006508">
    <property type="term" value="P:proteolysis"/>
    <property type="evidence" value="ECO:0007669"/>
    <property type="project" value="UniProtKB-KW"/>
</dbReference>
<feature type="signal peptide" evidence="3">
    <location>
        <begin position="1"/>
        <end position="16"/>
    </location>
</feature>
<feature type="chain" id="PRO_5009116207" evidence="3">
    <location>
        <begin position="17"/>
        <end position="142"/>
    </location>
</feature>
<keyword evidence="5" id="KW-0378">Hydrolase</keyword>
<dbReference type="Pfam" id="PF00431">
    <property type="entry name" value="CUB"/>
    <property type="match status" value="1"/>
</dbReference>
<organism evidence="5">
    <name type="scientific">Amblyomma sculptum</name>
    <name type="common">Tick</name>
    <dbReference type="NCBI Taxonomy" id="1581419"/>
    <lineage>
        <taxon>Eukaryota</taxon>
        <taxon>Metazoa</taxon>
        <taxon>Ecdysozoa</taxon>
        <taxon>Arthropoda</taxon>
        <taxon>Chelicerata</taxon>
        <taxon>Arachnida</taxon>
        <taxon>Acari</taxon>
        <taxon>Parasitiformes</taxon>
        <taxon>Ixodida</taxon>
        <taxon>Ixodoidea</taxon>
        <taxon>Ixodidae</taxon>
        <taxon>Amblyomminae</taxon>
        <taxon>Amblyomma</taxon>
    </lineage>
</organism>
<proteinExistence type="evidence at transcript level"/>
<keyword evidence="5" id="KW-0645">Protease</keyword>
<comment type="caution">
    <text evidence="2">Lacks conserved residue(s) required for the propagation of feature annotation.</text>
</comment>
<dbReference type="InterPro" id="IPR035914">
    <property type="entry name" value="Sperma_CUB_dom_sf"/>
</dbReference>
<feature type="non-terminal residue" evidence="5">
    <location>
        <position position="142"/>
    </location>
</feature>
<evidence type="ECO:0000313" key="5">
    <source>
        <dbReference type="EMBL" id="JAU00865.1"/>
    </source>
</evidence>
<sequence length="142" mass="15766">MKLLIVLAHCVIGLSAQQNNVFTLKSKVNLVINDATEGYVVSPGFTNGTSYPNNFYGAVEFLPAQPKRFIKLYFEYMDLDAINYCAGDSLEVWETLVVSSVQAFTVCGSHRPRPWVSSGGKSAKIVFRTDSMLAGRGFRIRF</sequence>
<dbReference type="GO" id="GO:0008233">
    <property type="term" value="F:peptidase activity"/>
    <property type="evidence" value="ECO:0007669"/>
    <property type="project" value="UniProtKB-KW"/>
</dbReference>
<dbReference type="AlphaFoldDB" id="A0A1E1XNM7"/>
<feature type="domain" description="CUB" evidence="4">
    <location>
        <begin position="28"/>
        <end position="142"/>
    </location>
</feature>
<dbReference type="SUPFAM" id="SSF49854">
    <property type="entry name" value="Spermadhesin, CUB domain"/>
    <property type="match status" value="1"/>
</dbReference>
<keyword evidence="3" id="KW-0732">Signal</keyword>
<reference evidence="5" key="1">
    <citation type="submission" date="2016-09" db="EMBL/GenBank/DDBJ databases">
        <authorList>
            <person name="Capua I."/>
            <person name="De Benedictis P."/>
            <person name="Joannis T."/>
            <person name="Lombin L.H."/>
            <person name="Cattoli G."/>
        </authorList>
    </citation>
    <scope>NUCLEOTIDE SEQUENCE</scope>
</reference>
<evidence type="ECO:0000256" key="3">
    <source>
        <dbReference type="SAM" id="SignalP"/>
    </source>
</evidence>
<evidence type="ECO:0000256" key="1">
    <source>
        <dbReference type="ARBA" id="ARBA00023157"/>
    </source>
</evidence>
<protein>
    <submittedName>
        <fullName evidence="5">Putative serine protease</fullName>
    </submittedName>
</protein>
<dbReference type="PROSITE" id="PS01180">
    <property type="entry name" value="CUB"/>
    <property type="match status" value="1"/>
</dbReference>
<dbReference type="CDD" id="cd00041">
    <property type="entry name" value="CUB"/>
    <property type="match status" value="1"/>
</dbReference>